<gene>
    <name evidence="1" type="ORF">THAOC_03964</name>
</gene>
<organism evidence="1 2">
    <name type="scientific">Thalassiosira oceanica</name>
    <name type="common">Marine diatom</name>
    <dbReference type="NCBI Taxonomy" id="159749"/>
    <lineage>
        <taxon>Eukaryota</taxon>
        <taxon>Sar</taxon>
        <taxon>Stramenopiles</taxon>
        <taxon>Ochrophyta</taxon>
        <taxon>Bacillariophyta</taxon>
        <taxon>Coscinodiscophyceae</taxon>
        <taxon>Thalassiosirophycidae</taxon>
        <taxon>Thalassiosirales</taxon>
        <taxon>Thalassiosiraceae</taxon>
        <taxon>Thalassiosira</taxon>
    </lineage>
</organism>
<dbReference type="Proteomes" id="UP000266841">
    <property type="component" value="Unassembled WGS sequence"/>
</dbReference>
<sequence length="71" mass="8000">DLALQHFLISAKMGHKLSMDNVKILLTGALQRRLYCAEALQEYEAAVEDMTSTSREEAKQMGAENIRSFII</sequence>
<accession>K0TK55</accession>
<evidence type="ECO:0000313" key="2">
    <source>
        <dbReference type="Proteomes" id="UP000266841"/>
    </source>
</evidence>
<keyword evidence="2" id="KW-1185">Reference proteome</keyword>
<feature type="non-terminal residue" evidence="1">
    <location>
        <position position="1"/>
    </location>
</feature>
<comment type="caution">
    <text evidence="1">The sequence shown here is derived from an EMBL/GenBank/DDBJ whole genome shotgun (WGS) entry which is preliminary data.</text>
</comment>
<evidence type="ECO:0000313" key="1">
    <source>
        <dbReference type="EMBL" id="EJK74361.1"/>
    </source>
</evidence>
<dbReference type="AlphaFoldDB" id="K0TK55"/>
<proteinExistence type="predicted"/>
<dbReference type="EMBL" id="AGNL01003750">
    <property type="protein sequence ID" value="EJK74361.1"/>
    <property type="molecule type" value="Genomic_DNA"/>
</dbReference>
<protein>
    <submittedName>
        <fullName evidence="1">Uncharacterized protein</fullName>
    </submittedName>
</protein>
<reference evidence="1 2" key="1">
    <citation type="journal article" date="2012" name="Genome Biol.">
        <title>Genome and low-iron response of an oceanic diatom adapted to chronic iron limitation.</title>
        <authorList>
            <person name="Lommer M."/>
            <person name="Specht M."/>
            <person name="Roy A.S."/>
            <person name="Kraemer L."/>
            <person name="Andreson R."/>
            <person name="Gutowska M.A."/>
            <person name="Wolf J."/>
            <person name="Bergner S.V."/>
            <person name="Schilhabel M.B."/>
            <person name="Klostermeier U.C."/>
            <person name="Beiko R.G."/>
            <person name="Rosenstiel P."/>
            <person name="Hippler M."/>
            <person name="Laroche J."/>
        </authorList>
    </citation>
    <scope>NUCLEOTIDE SEQUENCE [LARGE SCALE GENOMIC DNA]</scope>
    <source>
        <strain evidence="1 2">CCMP1005</strain>
    </source>
</reference>
<name>K0TK55_THAOC</name>